<dbReference type="Pfam" id="PF09485">
    <property type="entry name" value="CRISPR_Cse2"/>
    <property type="match status" value="1"/>
</dbReference>
<dbReference type="EMBL" id="LR134363">
    <property type="protein sequence ID" value="VEG74734.1"/>
    <property type="molecule type" value="Genomic_DNA"/>
</dbReference>
<evidence type="ECO:0000313" key="2">
    <source>
        <dbReference type="EMBL" id="VEG74734.1"/>
    </source>
</evidence>
<dbReference type="InterPro" id="IPR038287">
    <property type="entry name" value="Cse2_sf"/>
</dbReference>
<feature type="region of interest" description="Disordered" evidence="1">
    <location>
        <begin position="1"/>
        <end position="21"/>
    </location>
</feature>
<dbReference type="AlphaFoldDB" id="A0A3S4TCJ5"/>
<dbReference type="Gene3D" id="1.10.520.40">
    <property type="entry name" value="CRISPR-associated protein Cse2"/>
    <property type="match status" value="1"/>
</dbReference>
<gene>
    <name evidence="2" type="ORF">NCTC11923_01372</name>
</gene>
<dbReference type="Proteomes" id="UP000276899">
    <property type="component" value="Chromosome"/>
</dbReference>
<evidence type="ECO:0000256" key="1">
    <source>
        <dbReference type="SAM" id="MobiDB-lite"/>
    </source>
</evidence>
<feature type="compositionally biased region" description="Low complexity" evidence="1">
    <location>
        <begin position="224"/>
        <end position="235"/>
    </location>
</feature>
<proteinExistence type="predicted"/>
<feature type="compositionally biased region" description="Basic and acidic residues" evidence="1">
    <location>
        <begin position="213"/>
        <end position="223"/>
    </location>
</feature>
<sequence length="235" mass="25324">MTALATSTPEEMAGAAPPGKHRARALGSVGSFVAEQIDGPRGIQARYLRDESSGRADVAALRRASSKAPGEIAEVWTLTQVKVPDFAGDEPTWEEVAVHTAMTLYAVHQQSRTTGMFRRGMGLGHAARDLIGPPDQENPSARSRFNALVTATTVAELCRHLRTFVSLLRAHEIPLDHAMLADDVVGFQRPGGARKVRLTWSRQYSRSHSAELASHEAASDGDHSTSTSSTTQSEN</sequence>
<feature type="region of interest" description="Disordered" evidence="1">
    <location>
        <begin position="209"/>
        <end position="235"/>
    </location>
</feature>
<dbReference type="InterPro" id="IPR013382">
    <property type="entry name" value="CRISPR-assoc_prot_Cse2"/>
</dbReference>
<accession>A0A3S4TCJ5</accession>
<dbReference type="NCBIfam" id="TIGR02548">
    <property type="entry name" value="casB_cse2"/>
    <property type="match status" value="1"/>
</dbReference>
<dbReference type="CDD" id="cd09731">
    <property type="entry name" value="Cse2_I-E"/>
    <property type="match status" value="1"/>
</dbReference>
<reference evidence="2 3" key="1">
    <citation type="submission" date="2018-12" db="EMBL/GenBank/DDBJ databases">
        <authorList>
            <consortium name="Pathogen Informatics"/>
        </authorList>
    </citation>
    <scope>NUCLEOTIDE SEQUENCE [LARGE SCALE GENOMIC DNA]</scope>
    <source>
        <strain evidence="2 3">NCTC11923</strain>
    </source>
</reference>
<evidence type="ECO:0000313" key="3">
    <source>
        <dbReference type="Proteomes" id="UP000276899"/>
    </source>
</evidence>
<keyword evidence="3" id="KW-1185">Reference proteome</keyword>
<dbReference type="STRING" id="1278298.GCA_000428685_02537"/>
<name>A0A3S4TCJ5_9ACTO</name>
<dbReference type="RefSeq" id="WP_026428214.1">
    <property type="nucleotide sequence ID" value="NZ_CBCRWE010000074.1"/>
</dbReference>
<organism evidence="2 3">
    <name type="scientific">Actinomyces slackii</name>
    <dbReference type="NCBI Taxonomy" id="52774"/>
    <lineage>
        <taxon>Bacteria</taxon>
        <taxon>Bacillati</taxon>
        <taxon>Actinomycetota</taxon>
        <taxon>Actinomycetes</taxon>
        <taxon>Actinomycetales</taxon>
        <taxon>Actinomycetaceae</taxon>
        <taxon>Actinomyces</taxon>
    </lineage>
</organism>
<dbReference type="KEGG" id="asla:NCTC11923_01372"/>
<protein>
    <submittedName>
        <fullName evidence="2">CRISPR-associated Cse2 family protein</fullName>
    </submittedName>
</protein>